<keyword evidence="1" id="KW-0378">Hydrolase</keyword>
<evidence type="ECO:0000313" key="1">
    <source>
        <dbReference type="EMBL" id="MBB5571702.1"/>
    </source>
</evidence>
<accession>A0A7W8XLP0</accession>
<dbReference type="CDD" id="cd11538">
    <property type="entry name" value="NTP-PPase_u1"/>
    <property type="match status" value="1"/>
</dbReference>
<gene>
    <name evidence="1" type="ORF">GGD50_000278</name>
</gene>
<dbReference type="Gene3D" id="1.10.287.1080">
    <property type="entry name" value="MazG-like"/>
    <property type="match status" value="1"/>
</dbReference>
<protein>
    <submittedName>
        <fullName evidence="1">NTP pyrophosphatase (Non-canonical NTP hydrolase)</fullName>
    </submittedName>
</protein>
<dbReference type="EMBL" id="JACHBI010000001">
    <property type="protein sequence ID" value="MBB5571702.1"/>
    <property type="molecule type" value="Genomic_DNA"/>
</dbReference>
<organism evidence="1 2">
    <name type="scientific">Rhizobium paranaense</name>
    <dbReference type="NCBI Taxonomy" id="1650438"/>
    <lineage>
        <taxon>Bacteria</taxon>
        <taxon>Pseudomonadati</taxon>
        <taxon>Pseudomonadota</taxon>
        <taxon>Alphaproteobacteria</taxon>
        <taxon>Hyphomicrobiales</taxon>
        <taxon>Rhizobiaceae</taxon>
        <taxon>Rhizobium/Agrobacterium group</taxon>
        <taxon>Rhizobium</taxon>
    </lineage>
</organism>
<dbReference type="AlphaFoldDB" id="A0A7W8XLP0"/>
<reference evidence="1 2" key="1">
    <citation type="submission" date="2020-08" db="EMBL/GenBank/DDBJ databases">
        <title>Genomic Encyclopedia of Type Strains, Phase IV (KMG-V): Genome sequencing to study the core and pangenomes of soil and plant-associated prokaryotes.</title>
        <authorList>
            <person name="Whitman W."/>
        </authorList>
    </citation>
    <scope>NUCLEOTIDE SEQUENCE [LARGE SCALE GENOMIC DNA]</scope>
    <source>
        <strain evidence="1 2">SEMIA 4064</strain>
    </source>
</reference>
<name>A0A7W8XLP0_9HYPH</name>
<comment type="caution">
    <text evidence="1">The sequence shown here is derived from an EMBL/GenBank/DDBJ whole genome shotgun (WGS) entry which is preliminary data.</text>
</comment>
<proteinExistence type="predicted"/>
<dbReference type="Proteomes" id="UP000549882">
    <property type="component" value="Unassembled WGS sequence"/>
</dbReference>
<dbReference type="GO" id="GO:0016787">
    <property type="term" value="F:hydrolase activity"/>
    <property type="evidence" value="ECO:0007669"/>
    <property type="project" value="UniProtKB-KW"/>
</dbReference>
<evidence type="ECO:0000313" key="2">
    <source>
        <dbReference type="Proteomes" id="UP000549882"/>
    </source>
</evidence>
<dbReference type="RefSeq" id="WP_107107343.1">
    <property type="nucleotide sequence ID" value="NZ_JACHBI010000001.1"/>
</dbReference>
<sequence length="105" mass="11691">MLSGLIQQFEKASATYAAANGLERDADWFVLKLQEEMGELTQIWNKTTGRGRRKGMTDEELATALADETADVLGHILLFAHRNGLDLAAAVERKWLFRPEEGNAT</sequence>
<keyword evidence="2" id="KW-1185">Reference proteome</keyword>
<dbReference type="SUPFAM" id="SSF101386">
    <property type="entry name" value="all-alpha NTP pyrophosphatases"/>
    <property type="match status" value="1"/>
</dbReference>